<dbReference type="GO" id="GO:0005813">
    <property type="term" value="C:centrosome"/>
    <property type="evidence" value="ECO:0007669"/>
    <property type="project" value="UniProtKB-SubCell"/>
</dbReference>
<accession>A0AA39F149</accession>
<keyword evidence="6 12" id="KW-0963">Cytoplasm</keyword>
<evidence type="ECO:0000256" key="5">
    <source>
        <dbReference type="ARBA" id="ARBA00014849"/>
    </source>
</evidence>
<evidence type="ECO:0000256" key="10">
    <source>
        <dbReference type="ARBA" id="ARBA00023242"/>
    </source>
</evidence>
<gene>
    <name evidence="14" type="ORF">PV328_009917</name>
</gene>
<evidence type="ECO:0000259" key="13">
    <source>
        <dbReference type="Pfam" id="PF11527"/>
    </source>
</evidence>
<comment type="function">
    <text evidence="12">Plays a role as an effector of the ADP-ribosylation factor-like protein 2, ARL2.</text>
</comment>
<organism evidence="14 15">
    <name type="scientific">Microctonus aethiopoides</name>
    <dbReference type="NCBI Taxonomy" id="144406"/>
    <lineage>
        <taxon>Eukaryota</taxon>
        <taxon>Metazoa</taxon>
        <taxon>Ecdysozoa</taxon>
        <taxon>Arthropoda</taxon>
        <taxon>Hexapoda</taxon>
        <taxon>Insecta</taxon>
        <taxon>Pterygota</taxon>
        <taxon>Neoptera</taxon>
        <taxon>Endopterygota</taxon>
        <taxon>Hymenoptera</taxon>
        <taxon>Apocrita</taxon>
        <taxon>Ichneumonoidea</taxon>
        <taxon>Braconidae</taxon>
        <taxon>Euphorinae</taxon>
        <taxon>Microctonus</taxon>
    </lineage>
</organism>
<reference evidence="14" key="1">
    <citation type="journal article" date="2023" name="bioRxiv">
        <title>Scaffold-level genome assemblies of two parasitoid biocontrol wasps reveal the parthenogenesis mechanism and an associated novel virus.</title>
        <authorList>
            <person name="Inwood S."/>
            <person name="Skelly J."/>
            <person name="Guhlin J."/>
            <person name="Harrop T."/>
            <person name="Goldson S."/>
            <person name="Dearden P."/>
        </authorList>
    </citation>
    <scope>NUCLEOTIDE SEQUENCE</scope>
    <source>
        <strain evidence="14">Irish</strain>
        <tissue evidence="14">Whole body</tissue>
    </source>
</reference>
<name>A0AA39F149_9HYME</name>
<dbReference type="PROSITE" id="PS00018">
    <property type="entry name" value="EF_HAND_1"/>
    <property type="match status" value="1"/>
</dbReference>
<evidence type="ECO:0000256" key="3">
    <source>
        <dbReference type="ARBA" id="ARBA00004300"/>
    </source>
</evidence>
<dbReference type="GO" id="GO:0005929">
    <property type="term" value="C:cilium"/>
    <property type="evidence" value="ECO:0007669"/>
    <property type="project" value="UniProtKB-UniRule"/>
</dbReference>
<dbReference type="PANTHER" id="PTHR15487:SF4">
    <property type="entry name" value="ADP-RIBOSYLATION FACTOR-LIKE PROTEIN 2-BINDING PROTEIN"/>
    <property type="match status" value="1"/>
</dbReference>
<keyword evidence="7 12" id="KW-0969">Cilium</keyword>
<evidence type="ECO:0000256" key="4">
    <source>
        <dbReference type="ARBA" id="ARBA00009880"/>
    </source>
</evidence>
<evidence type="ECO:0000256" key="6">
    <source>
        <dbReference type="ARBA" id="ARBA00022490"/>
    </source>
</evidence>
<evidence type="ECO:0000256" key="9">
    <source>
        <dbReference type="ARBA" id="ARBA00023212"/>
    </source>
</evidence>
<comment type="caution">
    <text evidence="14">The sequence shown here is derived from an EMBL/GenBank/DDBJ whole genome shotgun (WGS) entry which is preliminary data.</text>
</comment>
<evidence type="ECO:0000313" key="15">
    <source>
        <dbReference type="Proteomes" id="UP001168990"/>
    </source>
</evidence>
<keyword evidence="10 12" id="KW-0539">Nucleus</keyword>
<evidence type="ECO:0000256" key="11">
    <source>
        <dbReference type="ARBA" id="ARBA00023273"/>
    </source>
</evidence>
<dbReference type="PANTHER" id="PTHR15487">
    <property type="entry name" value="ADP-RIBOSYLATION FACTOR-LIKE PROTEIN 2-BINDING PROTEIN"/>
    <property type="match status" value="1"/>
</dbReference>
<evidence type="ECO:0000256" key="2">
    <source>
        <dbReference type="ARBA" id="ARBA00004123"/>
    </source>
</evidence>
<reference evidence="14" key="2">
    <citation type="submission" date="2023-03" db="EMBL/GenBank/DDBJ databases">
        <authorList>
            <person name="Inwood S.N."/>
            <person name="Skelly J.G."/>
            <person name="Guhlin J."/>
            <person name="Harrop T.W.R."/>
            <person name="Goldson S.G."/>
            <person name="Dearden P.K."/>
        </authorList>
    </citation>
    <scope>NUCLEOTIDE SEQUENCE</scope>
    <source>
        <strain evidence="14">Irish</strain>
        <tissue evidence="14">Whole body</tissue>
    </source>
</reference>
<proteinExistence type="inferred from homology"/>
<comment type="similarity">
    <text evidence="4 12">Belongs to the ARL2BP family.</text>
</comment>
<keyword evidence="9 12" id="KW-0206">Cytoskeleton</keyword>
<evidence type="ECO:0000256" key="12">
    <source>
        <dbReference type="RuleBase" id="RU367099"/>
    </source>
</evidence>
<dbReference type="GO" id="GO:0005758">
    <property type="term" value="C:mitochondrial intermembrane space"/>
    <property type="evidence" value="ECO:0007669"/>
    <property type="project" value="UniProtKB-SubCell"/>
</dbReference>
<dbReference type="Gene3D" id="1.20.1520.10">
    <property type="entry name" value="ADP-ribosylation factor-like 2-binding protein, domain"/>
    <property type="match status" value="1"/>
</dbReference>
<evidence type="ECO:0000256" key="7">
    <source>
        <dbReference type="ARBA" id="ARBA00023069"/>
    </source>
</evidence>
<evidence type="ECO:0000256" key="8">
    <source>
        <dbReference type="ARBA" id="ARBA00023128"/>
    </source>
</evidence>
<dbReference type="AlphaFoldDB" id="A0AA39F149"/>
<dbReference type="GO" id="GO:0005634">
    <property type="term" value="C:nucleus"/>
    <property type="evidence" value="ECO:0007669"/>
    <property type="project" value="UniProtKB-SubCell"/>
</dbReference>
<dbReference type="InterPro" id="IPR038849">
    <property type="entry name" value="ARL2BP"/>
</dbReference>
<sequence>MTQKFVDCLSDEFSSIISINTERKNFMQNHVDPSFDEIIGHIEDILMEPEFHNIQKAFLEKYWMEFDSSEENKLNYMEIFDEYQKKIESYLEENLKKNIPEFSMDSLIKTLSELGPELDGEIFELLFTITDFLAFKEMILDYRAMKEGKVQDLSSGISITSANIKG</sequence>
<dbReference type="InterPro" id="IPR042541">
    <property type="entry name" value="BART_sf"/>
</dbReference>
<dbReference type="GO" id="GO:0051457">
    <property type="term" value="P:maintenance of protein location in nucleus"/>
    <property type="evidence" value="ECO:0007669"/>
    <property type="project" value="TreeGrafter"/>
</dbReference>
<dbReference type="Proteomes" id="UP001168990">
    <property type="component" value="Unassembled WGS sequence"/>
</dbReference>
<keyword evidence="15" id="KW-1185">Reference proteome</keyword>
<dbReference type="EMBL" id="JAQQBS010001424">
    <property type="protein sequence ID" value="KAK0158983.1"/>
    <property type="molecule type" value="Genomic_DNA"/>
</dbReference>
<evidence type="ECO:0000256" key="1">
    <source>
        <dbReference type="ARBA" id="ARBA00004120"/>
    </source>
</evidence>
<keyword evidence="8 12" id="KW-0496">Mitochondrion</keyword>
<dbReference type="InterPro" id="IPR023379">
    <property type="entry name" value="BART_dom"/>
</dbReference>
<keyword evidence="11 12" id="KW-0966">Cell projection</keyword>
<comment type="subcellular location">
    <subcellularLocation>
        <location evidence="1 12">Cytoplasm</location>
        <location evidence="1 12">Cytoskeleton</location>
        <location evidence="1 12">Cilium basal body</location>
    </subcellularLocation>
    <subcellularLocation>
        <location evidence="3 12">Cytoplasm</location>
        <location evidence="3 12">Cytoskeleton</location>
        <location evidence="3 12">Microtubule organizing center</location>
        <location evidence="3 12">Centrosome</location>
    </subcellularLocation>
    <subcellularLocation>
        <location evidence="12">Cytoplasm</location>
    </subcellularLocation>
    <subcellularLocation>
        <location evidence="2 12">Nucleus</location>
    </subcellularLocation>
    <subcellularLocation>
        <location evidence="12">Mitochondrion intermembrane space</location>
    </subcellularLocation>
</comment>
<dbReference type="Pfam" id="PF11527">
    <property type="entry name" value="ARL2_Bind_BART"/>
    <property type="match status" value="1"/>
</dbReference>
<feature type="domain" description="BART" evidence="13">
    <location>
        <begin position="35"/>
        <end position="147"/>
    </location>
</feature>
<protein>
    <recommendedName>
        <fullName evidence="5 12">ADP-ribosylation factor-like protein 2-binding protein</fullName>
        <shortName evidence="12">ARF-like 2-binding protein</shortName>
    </recommendedName>
</protein>
<dbReference type="InterPro" id="IPR018247">
    <property type="entry name" value="EF_Hand_1_Ca_BS"/>
</dbReference>
<evidence type="ECO:0000313" key="14">
    <source>
        <dbReference type="EMBL" id="KAK0158983.1"/>
    </source>
</evidence>